<feature type="transmembrane region" description="Helical" evidence="6">
    <location>
        <begin position="467"/>
        <end position="484"/>
    </location>
</feature>
<feature type="transmembrane region" description="Helical" evidence="6">
    <location>
        <begin position="437"/>
        <end position="461"/>
    </location>
</feature>
<dbReference type="InterPro" id="IPR036866">
    <property type="entry name" value="RibonucZ/Hydroxyglut_hydro"/>
</dbReference>
<feature type="transmembrane region" description="Helical" evidence="6">
    <location>
        <begin position="253"/>
        <end position="270"/>
    </location>
</feature>
<dbReference type="Gene3D" id="3.60.15.10">
    <property type="entry name" value="Ribonuclease Z/Hydroxyacylglutathione hydrolase-like"/>
    <property type="match status" value="1"/>
</dbReference>
<keyword evidence="3 6" id="KW-0812">Transmembrane</keyword>
<dbReference type="NCBIfam" id="TIGR00360">
    <property type="entry name" value="ComEC_N-term"/>
    <property type="match status" value="1"/>
</dbReference>
<dbReference type="Proteomes" id="UP000634667">
    <property type="component" value="Unassembled WGS sequence"/>
</dbReference>
<dbReference type="PANTHER" id="PTHR30619">
    <property type="entry name" value="DNA INTERNALIZATION/COMPETENCE PROTEIN COMEC/REC2"/>
    <property type="match status" value="1"/>
</dbReference>
<feature type="transmembrane region" description="Helical" evidence="6">
    <location>
        <begin position="386"/>
        <end position="416"/>
    </location>
</feature>
<evidence type="ECO:0000313" key="9">
    <source>
        <dbReference type="EMBL" id="GGW59857.1"/>
    </source>
</evidence>
<keyword evidence="10" id="KW-1185">Reference proteome</keyword>
<feature type="domain" description="ComEC/Rec2-related protein" evidence="7">
    <location>
        <begin position="197"/>
        <end position="463"/>
    </location>
</feature>
<evidence type="ECO:0000259" key="8">
    <source>
        <dbReference type="Pfam" id="PF13567"/>
    </source>
</evidence>
<evidence type="ECO:0000256" key="4">
    <source>
        <dbReference type="ARBA" id="ARBA00022989"/>
    </source>
</evidence>
<keyword evidence="4 6" id="KW-1133">Transmembrane helix</keyword>
<feature type="transmembrane region" description="Helical" evidence="6">
    <location>
        <begin position="300"/>
        <end position="316"/>
    </location>
</feature>
<name>A0ABQ2WLV8_9ALTE</name>
<dbReference type="InterPro" id="IPR004477">
    <property type="entry name" value="ComEC_N"/>
</dbReference>
<feature type="transmembrane region" description="Helical" evidence="6">
    <location>
        <begin position="181"/>
        <end position="200"/>
    </location>
</feature>
<comment type="caution">
    <text evidence="9">The sequence shown here is derived from an EMBL/GenBank/DDBJ whole genome shotgun (WGS) entry which is preliminary data.</text>
</comment>
<evidence type="ECO:0000256" key="6">
    <source>
        <dbReference type="SAM" id="Phobius"/>
    </source>
</evidence>
<dbReference type="InterPro" id="IPR052159">
    <property type="entry name" value="Competence_DNA_uptake"/>
</dbReference>
<dbReference type="PANTHER" id="PTHR30619:SF1">
    <property type="entry name" value="RECOMBINATION PROTEIN 2"/>
    <property type="match status" value="1"/>
</dbReference>
<dbReference type="RefSeq" id="WP_189482098.1">
    <property type="nucleotide sequence ID" value="NZ_BMYR01000005.1"/>
</dbReference>
<comment type="subcellular location">
    <subcellularLocation>
        <location evidence="1">Cell membrane</location>
        <topology evidence="1">Multi-pass membrane protein</topology>
    </subcellularLocation>
</comment>
<feature type="domain" description="DUF4131" evidence="8">
    <location>
        <begin position="20"/>
        <end position="160"/>
    </location>
</feature>
<protein>
    <submittedName>
        <fullName evidence="9">DNA internalization-related competence protein ComEC/Rec2</fullName>
    </submittedName>
</protein>
<evidence type="ECO:0000256" key="2">
    <source>
        <dbReference type="ARBA" id="ARBA00022475"/>
    </source>
</evidence>
<dbReference type="Pfam" id="PF13567">
    <property type="entry name" value="DUF4131"/>
    <property type="match status" value="1"/>
</dbReference>
<evidence type="ECO:0000256" key="1">
    <source>
        <dbReference type="ARBA" id="ARBA00004651"/>
    </source>
</evidence>
<dbReference type="EMBL" id="BMYR01000005">
    <property type="protein sequence ID" value="GGW59857.1"/>
    <property type="molecule type" value="Genomic_DNA"/>
</dbReference>
<feature type="transmembrane region" description="Helical" evidence="6">
    <location>
        <begin position="322"/>
        <end position="340"/>
    </location>
</feature>
<accession>A0ABQ2WLV8</accession>
<keyword evidence="5 6" id="KW-0472">Membrane</keyword>
<proteinExistence type="predicted"/>
<feature type="transmembrane region" description="Helical" evidence="6">
    <location>
        <begin position="220"/>
        <end position="241"/>
    </location>
</feature>
<reference evidence="10" key="1">
    <citation type="journal article" date="2019" name="Int. J. Syst. Evol. Microbiol.">
        <title>The Global Catalogue of Microorganisms (GCM) 10K type strain sequencing project: providing services to taxonomists for standard genome sequencing and annotation.</title>
        <authorList>
            <consortium name="The Broad Institute Genomics Platform"/>
            <consortium name="The Broad Institute Genome Sequencing Center for Infectious Disease"/>
            <person name="Wu L."/>
            <person name="Ma J."/>
        </authorList>
    </citation>
    <scope>NUCLEOTIDE SEQUENCE [LARGE SCALE GENOMIC DNA]</scope>
    <source>
        <strain evidence="10">KCTC 23723</strain>
    </source>
</reference>
<dbReference type="InterPro" id="IPR025405">
    <property type="entry name" value="DUF4131"/>
</dbReference>
<feature type="transmembrane region" description="Helical" evidence="6">
    <location>
        <begin position="352"/>
        <end position="380"/>
    </location>
</feature>
<keyword evidence="2" id="KW-1003">Cell membrane</keyword>
<evidence type="ECO:0000256" key="3">
    <source>
        <dbReference type="ARBA" id="ARBA00022692"/>
    </source>
</evidence>
<organism evidence="9 10">
    <name type="scientific">Alishewanella tabrizica</name>
    <dbReference type="NCBI Taxonomy" id="671278"/>
    <lineage>
        <taxon>Bacteria</taxon>
        <taxon>Pseudomonadati</taxon>
        <taxon>Pseudomonadota</taxon>
        <taxon>Gammaproteobacteria</taxon>
        <taxon>Alteromonadales</taxon>
        <taxon>Alteromonadaceae</taxon>
        <taxon>Alishewanella</taxon>
    </lineage>
</organism>
<sequence length="731" mass="81853">MQTFCTGVIAGCLLSLLLPALPPFFLLIAAGAVALSFLCKQYFIAGVSVFILIWLGQLQHYQHAQTALFASTQQYYDVRIVAQRRLDEQAVLLHLIIRQGEAQGYQLHVHWRDAPATAVGQHWRLALRLRPVSGHRNPHQRSRETQALLQGVLAEGYVDPNMPSILLHHAAPMRQRIISQLAGWTHGLSSAPLLMALTVGERAFSPDLWLGIQHSGLGHILTISGLHIGLVFGWGYAISKILLSRTALPQREVWQLCSALVLALLYAWLAGFAIPTLRAAAALLLVLGSRVLLRPLQGRYAWQLLVAVLLLINPFWALSYSFWLSVLAVGIIIFLAWWLPAMPNGIWAKLRYFCLFHLVLTSLMSLIGAAFFGGISMLAWLSNLLFVTWCSLVAIPVLLITLCWSLVGLPLAHFGWQLADMLFRPLYRWLVWSAEQPVWWTVPELNHAVVLLLALAVLIYIALRQTGPPAFMLFATLIIAFYIPRQVQSRIILLDSGQSTVLLAQQAGHTWLYLDANPAQLEQLVRYHLLPQLRVQRIHALGPVIIPKVDPDMLPALTLLSGRYPDIRFYTTTPITENSYACQQIVADFPLLPFTHWPLATADPCVLSTDFAGWQVLLPGRLTRTSEQQLLASYPYLQADFYLLADYGRASANSLPWLAHLAPVTLLLSANQQGAHQYPLRAVQQRIDLLNLPLYHTGQQGAITLTFTEKSFKILAERSQSDLRWLEKPAE</sequence>
<evidence type="ECO:0000259" key="7">
    <source>
        <dbReference type="Pfam" id="PF03772"/>
    </source>
</evidence>
<evidence type="ECO:0000313" key="10">
    <source>
        <dbReference type="Proteomes" id="UP000634667"/>
    </source>
</evidence>
<dbReference type="Pfam" id="PF03772">
    <property type="entry name" value="Competence"/>
    <property type="match status" value="1"/>
</dbReference>
<evidence type="ECO:0000256" key="5">
    <source>
        <dbReference type="ARBA" id="ARBA00023136"/>
    </source>
</evidence>
<gene>
    <name evidence="9" type="primary">ycaI</name>
    <name evidence="9" type="ORF">GCM10008111_15000</name>
</gene>
<feature type="transmembrane region" description="Helical" evidence="6">
    <location>
        <begin position="29"/>
        <end position="55"/>
    </location>
</feature>